<dbReference type="Gene3D" id="1.20.1070.10">
    <property type="entry name" value="Rhodopsin 7-helix transmembrane proteins"/>
    <property type="match status" value="1"/>
</dbReference>
<evidence type="ECO:0000256" key="9">
    <source>
        <dbReference type="ARBA" id="ARBA00023136"/>
    </source>
</evidence>
<keyword evidence="13 16" id="KW-0807">Transducer</keyword>
<evidence type="ECO:0000256" key="3">
    <source>
        <dbReference type="ARBA" id="ARBA00019131"/>
    </source>
</evidence>
<comment type="similarity">
    <text evidence="16">Belongs to the G-protein coupled receptor 1 family.</text>
</comment>
<evidence type="ECO:0000256" key="8">
    <source>
        <dbReference type="ARBA" id="ARBA00023040"/>
    </source>
</evidence>
<keyword evidence="4" id="KW-1003">Cell membrane</keyword>
<evidence type="ECO:0000256" key="10">
    <source>
        <dbReference type="ARBA" id="ARBA00023157"/>
    </source>
</evidence>
<dbReference type="PANTHER" id="PTHR11866:SF31">
    <property type="entry name" value="G-PROTEIN COUPLED RECEPTORS FAMILY 1 PROFILE DOMAIN-CONTAINING PROTEIN"/>
    <property type="match status" value="1"/>
</dbReference>
<evidence type="ECO:0000256" key="17">
    <source>
        <dbReference type="SAM" id="MobiDB-lite"/>
    </source>
</evidence>
<keyword evidence="7 18" id="KW-1133">Transmembrane helix</keyword>
<dbReference type="EMBL" id="JAHFZB010000049">
    <property type="protein sequence ID" value="KAK6467572.1"/>
    <property type="molecule type" value="Genomic_DNA"/>
</dbReference>
<feature type="domain" description="G-protein coupled receptors family 1 profile" evidence="19">
    <location>
        <begin position="45"/>
        <end position="311"/>
    </location>
</feature>
<keyword evidence="9 18" id="KW-0472">Membrane</keyword>
<keyword evidence="8 16" id="KW-0297">G-protein coupled receptor</keyword>
<evidence type="ECO:0000256" key="2">
    <source>
        <dbReference type="ARBA" id="ARBA00011094"/>
    </source>
</evidence>
<evidence type="ECO:0000256" key="14">
    <source>
        <dbReference type="ARBA" id="ARBA00025493"/>
    </source>
</evidence>
<feature type="transmembrane region" description="Helical" evidence="18">
    <location>
        <begin position="146"/>
        <end position="167"/>
    </location>
</feature>
<comment type="function">
    <text evidence="14">Receptor for prostaglandin E2 (PGE2). The activity of this receptor is mediated by G(s) proteins that stimulate adenylate cyclase. Has a relaxing effect on smooth muscle. May play an important role in regulating renal hemodynamics, intestinal epithelial transport, adrenal aldosterone secretion, and uterine function.</text>
</comment>
<feature type="transmembrane region" description="Helical" evidence="18">
    <location>
        <begin position="108"/>
        <end position="126"/>
    </location>
</feature>
<keyword evidence="21" id="KW-1185">Reference proteome</keyword>
<dbReference type="PRINTS" id="PR01788">
    <property type="entry name" value="PROSTANOIDR"/>
</dbReference>
<evidence type="ECO:0000256" key="15">
    <source>
        <dbReference type="ARBA" id="ARBA00031869"/>
    </source>
</evidence>
<comment type="subcellular location">
    <subcellularLocation>
        <location evidence="1">Cell membrane</location>
        <topology evidence="1">Multi-pass membrane protein</topology>
    </subcellularLocation>
</comment>
<dbReference type="CDD" id="cd15142">
    <property type="entry name" value="7tmA_PGE2_EP4"/>
    <property type="match status" value="1"/>
</dbReference>
<dbReference type="InterPro" id="IPR001244">
    <property type="entry name" value="Prostglndn_DP_rcpt"/>
</dbReference>
<feature type="transmembrane region" description="Helical" evidence="18">
    <location>
        <begin position="297"/>
        <end position="314"/>
    </location>
</feature>
<evidence type="ECO:0000256" key="1">
    <source>
        <dbReference type="ARBA" id="ARBA00004651"/>
    </source>
</evidence>
<name>A0ABR0Y4H6_HUSHU</name>
<evidence type="ECO:0000256" key="5">
    <source>
        <dbReference type="ARBA" id="ARBA00022553"/>
    </source>
</evidence>
<dbReference type="InterPro" id="IPR008365">
    <property type="entry name" value="Prostanoid_rcpt"/>
</dbReference>
<feature type="compositionally biased region" description="Basic and acidic residues" evidence="17">
    <location>
        <begin position="383"/>
        <end position="396"/>
    </location>
</feature>
<dbReference type="PANTHER" id="PTHR11866">
    <property type="entry name" value="G-PROTEIN COUPLED RECEPTOR FAMILY 1 MEMBER"/>
    <property type="match status" value="1"/>
</dbReference>
<feature type="transmembrane region" description="Helical" evidence="18">
    <location>
        <begin position="197"/>
        <end position="223"/>
    </location>
</feature>
<keyword evidence="5" id="KW-0597">Phosphoprotein</keyword>
<keyword evidence="6 16" id="KW-0812">Transmembrane</keyword>
<dbReference type="PROSITE" id="PS00237">
    <property type="entry name" value="G_PROTEIN_RECEP_F1_1"/>
    <property type="match status" value="1"/>
</dbReference>
<evidence type="ECO:0000259" key="19">
    <source>
        <dbReference type="PROSITE" id="PS50262"/>
    </source>
</evidence>
<evidence type="ECO:0000256" key="6">
    <source>
        <dbReference type="ARBA" id="ARBA00022692"/>
    </source>
</evidence>
<evidence type="ECO:0000313" key="20">
    <source>
        <dbReference type="EMBL" id="KAK6467572.1"/>
    </source>
</evidence>
<comment type="subunit">
    <text evidence="2">Interacts with FEM1A.</text>
</comment>
<dbReference type="Pfam" id="PF00001">
    <property type="entry name" value="7tm_1"/>
    <property type="match status" value="1"/>
</dbReference>
<evidence type="ECO:0000256" key="13">
    <source>
        <dbReference type="ARBA" id="ARBA00023224"/>
    </source>
</evidence>
<reference evidence="20 21" key="1">
    <citation type="submission" date="2021-05" db="EMBL/GenBank/DDBJ databases">
        <authorList>
            <person name="Zahm M."/>
            <person name="Klopp C."/>
            <person name="Cabau C."/>
            <person name="Kuhl H."/>
            <person name="Suciu R."/>
            <person name="Ciorpac M."/>
            <person name="Holostenco D."/>
            <person name="Gessner J."/>
            <person name="Wuertz S."/>
            <person name="Hohne C."/>
            <person name="Stock M."/>
            <person name="Gislard M."/>
            <person name="Lluch J."/>
            <person name="Milhes M."/>
            <person name="Lampietro C."/>
            <person name="Lopez Roques C."/>
            <person name="Donnadieu C."/>
            <person name="Du K."/>
            <person name="Schartl M."/>
            <person name="Guiguen Y."/>
        </authorList>
    </citation>
    <scope>NUCLEOTIDE SEQUENCE [LARGE SCALE GENOMIC DNA]</scope>
    <source>
        <strain evidence="20">Hh-F2</strain>
        <tissue evidence="20">Blood</tissue>
    </source>
</reference>
<feature type="region of interest" description="Disordered" evidence="17">
    <location>
        <begin position="363"/>
        <end position="396"/>
    </location>
</feature>
<dbReference type="InterPro" id="IPR017452">
    <property type="entry name" value="GPCR_Rhodpsn_7TM"/>
</dbReference>
<gene>
    <name evidence="20" type="ORF">HHUSO_G35122</name>
</gene>
<feature type="transmembrane region" description="Helical" evidence="18">
    <location>
        <begin position="36"/>
        <end position="53"/>
    </location>
</feature>
<dbReference type="InterPro" id="IPR001758">
    <property type="entry name" value="Prost_EP4_rcpt"/>
</dbReference>
<feature type="transmembrane region" description="Helical" evidence="18">
    <location>
        <begin position="253"/>
        <end position="277"/>
    </location>
</feature>
<protein>
    <recommendedName>
        <fullName evidence="3">Prostaglandin E2 receptor EP4 subtype</fullName>
    </recommendedName>
    <alternativeName>
        <fullName evidence="15">Prostanoid EP4 receptor</fullName>
    </alternativeName>
</protein>
<evidence type="ECO:0000256" key="12">
    <source>
        <dbReference type="ARBA" id="ARBA00023180"/>
    </source>
</evidence>
<dbReference type="InterPro" id="IPR000276">
    <property type="entry name" value="GPCR_Rhodpsn"/>
</dbReference>
<evidence type="ECO:0000256" key="7">
    <source>
        <dbReference type="ARBA" id="ARBA00022989"/>
    </source>
</evidence>
<evidence type="ECO:0000256" key="18">
    <source>
        <dbReference type="SAM" id="Phobius"/>
    </source>
</evidence>
<dbReference type="PRINTS" id="PR00586">
    <property type="entry name" value="PRSTNOIDEP4R"/>
</dbReference>
<evidence type="ECO:0000256" key="4">
    <source>
        <dbReference type="ARBA" id="ARBA00022475"/>
    </source>
</evidence>
<dbReference type="PRINTS" id="PR00428">
    <property type="entry name" value="PROSTAGLNDNR"/>
</dbReference>
<comment type="caution">
    <text evidence="20">The sequence shown here is derived from an EMBL/GenBank/DDBJ whole genome shotgun (WGS) entry which is preliminary data.</text>
</comment>
<sequence length="396" mass="44308">MGFIEQFSPSKMENETMHICCNSTCGDDWESLSTPVFMFVFGVVGNIIAIAVLSKYKRERKESAFYTLVCGLAVTDLLGTCLASPVTIKTYLDCTVLDGKAMCNFHSFLLLFFGVAGLSIICAMSVERYLAINHPYFYQRRIDQQLAGWTLFAIYAGNVLFCSFPVFGMGENVRQYPYTWCFINWRTNDSFHASYSFLYAGVSSLLIVVTLACNVLVCGTLVVMHRGSMGRLVHRDSVKDRWKASTSAEEIQMMLLLIVTSVVVLVCSTPLVVRVFINQIMHPAVEKDMGNPDLQAIRIASMNPILDPWVYILLRRAVFHRVMGLAKRAFHRRGNSVVPGSRQAVLYLASDKGIVTMLQAQGPDCPGEESPALSQENQCFGLRDSEETAERRRQTA</sequence>
<dbReference type="PROSITE" id="PS50262">
    <property type="entry name" value="G_PROTEIN_RECEP_F1_2"/>
    <property type="match status" value="1"/>
</dbReference>
<evidence type="ECO:0000256" key="11">
    <source>
        <dbReference type="ARBA" id="ARBA00023170"/>
    </source>
</evidence>
<keyword evidence="10" id="KW-1015">Disulfide bond</keyword>
<dbReference type="PRINTS" id="PR00237">
    <property type="entry name" value="GPCRRHODOPSN"/>
</dbReference>
<keyword evidence="11 16" id="KW-0675">Receptor</keyword>
<evidence type="ECO:0000313" key="21">
    <source>
        <dbReference type="Proteomes" id="UP001369086"/>
    </source>
</evidence>
<evidence type="ECO:0000256" key="16">
    <source>
        <dbReference type="RuleBase" id="RU000688"/>
    </source>
</evidence>
<accession>A0ABR0Y4H6</accession>
<feature type="transmembrane region" description="Helical" evidence="18">
    <location>
        <begin position="65"/>
        <end position="88"/>
    </location>
</feature>
<dbReference type="Proteomes" id="UP001369086">
    <property type="component" value="Unassembled WGS sequence"/>
</dbReference>
<proteinExistence type="inferred from homology"/>
<keyword evidence="12" id="KW-0325">Glycoprotein</keyword>
<organism evidence="20 21">
    <name type="scientific">Huso huso</name>
    <name type="common">Beluga</name>
    <name type="synonym">Acipenser huso</name>
    <dbReference type="NCBI Taxonomy" id="61971"/>
    <lineage>
        <taxon>Eukaryota</taxon>
        <taxon>Metazoa</taxon>
        <taxon>Chordata</taxon>
        <taxon>Craniata</taxon>
        <taxon>Vertebrata</taxon>
        <taxon>Euteleostomi</taxon>
        <taxon>Actinopterygii</taxon>
        <taxon>Chondrostei</taxon>
        <taxon>Acipenseriformes</taxon>
        <taxon>Acipenseridae</taxon>
        <taxon>Huso</taxon>
    </lineage>
</organism>
<dbReference type="SUPFAM" id="SSF81321">
    <property type="entry name" value="Family A G protein-coupled receptor-like"/>
    <property type="match status" value="1"/>
</dbReference>